<comment type="similarity">
    <text evidence="1">Belongs to the peptidase S58 family.</text>
</comment>
<evidence type="ECO:0000313" key="2">
    <source>
        <dbReference type="EMBL" id="SVA98407.1"/>
    </source>
</evidence>
<dbReference type="InterPro" id="IPR019546">
    <property type="entry name" value="TAT_signal_bac_arc"/>
</dbReference>
<dbReference type="CDD" id="cd02252">
    <property type="entry name" value="nylC_like"/>
    <property type="match status" value="1"/>
</dbReference>
<accession>A0A382ABM8</accession>
<dbReference type="Pfam" id="PF03576">
    <property type="entry name" value="Peptidase_S58"/>
    <property type="match status" value="1"/>
</dbReference>
<dbReference type="NCBIfam" id="TIGR01409">
    <property type="entry name" value="TAT_signal_seq"/>
    <property type="match status" value="1"/>
</dbReference>
<organism evidence="2">
    <name type="scientific">marine metagenome</name>
    <dbReference type="NCBI Taxonomy" id="408172"/>
    <lineage>
        <taxon>unclassified sequences</taxon>
        <taxon>metagenomes</taxon>
        <taxon>ecological metagenomes</taxon>
    </lineage>
</organism>
<proteinExistence type="inferred from homology"/>
<dbReference type="InterPro" id="IPR016117">
    <property type="entry name" value="ArgJ-like_dom_sf"/>
</dbReference>
<reference evidence="2" key="1">
    <citation type="submission" date="2018-05" db="EMBL/GenBank/DDBJ databases">
        <authorList>
            <person name="Lanie J.A."/>
            <person name="Ng W.-L."/>
            <person name="Kazmierczak K.M."/>
            <person name="Andrzejewski T.M."/>
            <person name="Davidsen T.M."/>
            <person name="Wayne K.J."/>
            <person name="Tettelin H."/>
            <person name="Glass J.I."/>
            <person name="Rusch D."/>
            <person name="Podicherti R."/>
            <person name="Tsui H.-C.T."/>
            <person name="Winkler M.E."/>
        </authorList>
    </citation>
    <scope>NUCLEOTIDE SEQUENCE</scope>
</reference>
<dbReference type="EMBL" id="UINC01024555">
    <property type="protein sequence ID" value="SVA98407.1"/>
    <property type="molecule type" value="Genomic_DNA"/>
</dbReference>
<dbReference type="InterPro" id="IPR005321">
    <property type="entry name" value="Peptidase_S58_DmpA"/>
</dbReference>
<dbReference type="InterPro" id="IPR006311">
    <property type="entry name" value="TAT_signal"/>
</dbReference>
<dbReference type="PROSITE" id="PS51318">
    <property type="entry name" value="TAT"/>
    <property type="match status" value="1"/>
</dbReference>
<dbReference type="Gene3D" id="3.60.70.12">
    <property type="entry name" value="L-amino peptidase D-ALA esterase/amidase"/>
    <property type="match status" value="1"/>
</dbReference>
<gene>
    <name evidence="2" type="ORF">METZ01_LOCUS151261</name>
</gene>
<dbReference type="SUPFAM" id="SSF56266">
    <property type="entry name" value="DmpA/ArgJ-like"/>
    <property type="match status" value="1"/>
</dbReference>
<evidence type="ECO:0000256" key="1">
    <source>
        <dbReference type="ARBA" id="ARBA00007068"/>
    </source>
</evidence>
<dbReference type="PANTHER" id="PTHR36512:SF3">
    <property type="entry name" value="BLR5678 PROTEIN"/>
    <property type="match status" value="1"/>
</dbReference>
<sequence length="364" mass="37159">MTDTNINRRQFIKGVAGVAGGGMAAGAFRPAWSELQDMNQSNESGSITEIDGIKVGHFTDTRRPTGCTAIIAEAGAVGGVDVRGGAPGTRETDLLNPVRMVQQVHAIMLSGGSAFGLDTASGAMRYLEERDIGFDVRIAKVPIVPAAILFDLGIGDDPKVRPDAEAGYQACLAATDGPIAEGSVGAGAGATVGKAAGSRRSMKGGIGTACVTAPDGLRVGAIMAVNAVGDIYDYTTGKIVAGARTADGSGFINVAAQVRKTGSFHIDPTPQNTTIGVVVTNATLSKTDANRVAQVGHDGMARAINPSHLQGDGDTLFVMATGRHTDDANLSIVSTLAAEMVSEAIVRAIKTATGLPGIPAYRDL</sequence>
<dbReference type="PANTHER" id="PTHR36512">
    <property type="entry name" value="D-AMINOPEPTIDASE"/>
    <property type="match status" value="1"/>
</dbReference>
<dbReference type="GO" id="GO:0004177">
    <property type="term" value="F:aminopeptidase activity"/>
    <property type="evidence" value="ECO:0007669"/>
    <property type="project" value="TreeGrafter"/>
</dbReference>
<dbReference type="AlphaFoldDB" id="A0A382ABM8"/>
<protein>
    <submittedName>
        <fullName evidence="2">Uncharacterized protein</fullName>
    </submittedName>
</protein>
<name>A0A382ABM8_9ZZZZ</name>